<evidence type="ECO:0000256" key="4">
    <source>
        <dbReference type="HAMAP-Rule" id="MF_00529"/>
    </source>
</evidence>
<keyword evidence="6" id="KW-1185">Reference proteome</keyword>
<dbReference type="NCBIfam" id="NF010702">
    <property type="entry name" value="PRK14102.1"/>
    <property type="match status" value="1"/>
</dbReference>
<reference evidence="5 6" key="1">
    <citation type="submission" date="2023-12" db="EMBL/GenBank/DDBJ databases">
        <title>Baltic Sea Cyanobacteria.</title>
        <authorList>
            <person name="Delbaje E."/>
            <person name="Fewer D.P."/>
            <person name="Shishido T.K."/>
        </authorList>
    </citation>
    <scope>NUCLEOTIDE SEQUENCE [LARGE SCALE GENOMIC DNA]</scope>
    <source>
        <strain evidence="5 6">UHCC 0370</strain>
    </source>
</reference>
<dbReference type="PIRSF" id="PIRSF005790">
    <property type="entry name" value="NifW"/>
    <property type="match status" value="1"/>
</dbReference>
<comment type="similarity">
    <text evidence="2 4">Belongs to the NifW family.</text>
</comment>
<dbReference type="HAMAP" id="MF_00529">
    <property type="entry name" value="NifW"/>
    <property type="match status" value="1"/>
</dbReference>
<dbReference type="InterPro" id="IPR004893">
    <property type="entry name" value="NifW"/>
</dbReference>
<accession>A0ABU5TIU0</accession>
<proteinExistence type="inferred from homology"/>
<evidence type="ECO:0000256" key="1">
    <source>
        <dbReference type="ARBA" id="ARBA00002247"/>
    </source>
</evidence>
<evidence type="ECO:0000256" key="3">
    <source>
        <dbReference type="ARBA" id="ARBA00023231"/>
    </source>
</evidence>
<name>A0ABU5TIU0_9CYAN</name>
<comment type="caution">
    <text evidence="5">The sequence shown here is derived from an EMBL/GenBank/DDBJ whole genome shotgun (WGS) entry which is preliminary data.</text>
</comment>
<dbReference type="EMBL" id="JAYGIE010000072">
    <property type="protein sequence ID" value="MEA5478186.1"/>
    <property type="molecule type" value="Genomic_DNA"/>
</dbReference>
<sequence>MVGTLSEFQKLTDAEQYFEFFDLAYDPQVVNINRLHILKKFSQSLEEIDNKLAESAEAEKLGFYREALENSYTTLQTSNAIEQKLFKVFHQKPQNIVMLSDIGTDEEDEES</sequence>
<dbReference type="Proteomes" id="UP001301388">
    <property type="component" value="Unassembled WGS sequence"/>
</dbReference>
<protein>
    <recommendedName>
        <fullName evidence="4">Nitrogenase-stabilizing/protective protein NifW</fullName>
    </recommendedName>
</protein>
<comment type="function">
    <text evidence="1 4">May protect the nitrogenase Fe-Mo protein from oxidative damage.</text>
</comment>
<evidence type="ECO:0000256" key="2">
    <source>
        <dbReference type="ARBA" id="ARBA00008351"/>
    </source>
</evidence>
<evidence type="ECO:0000313" key="5">
    <source>
        <dbReference type="EMBL" id="MEA5478186.1"/>
    </source>
</evidence>
<organism evidence="5 6">
    <name type="scientific">Pseudanabaena galeata UHCC 0370</name>
    <dbReference type="NCBI Taxonomy" id="3110310"/>
    <lineage>
        <taxon>Bacteria</taxon>
        <taxon>Bacillati</taxon>
        <taxon>Cyanobacteriota</taxon>
        <taxon>Cyanophyceae</taxon>
        <taxon>Pseudanabaenales</taxon>
        <taxon>Pseudanabaenaceae</taxon>
        <taxon>Pseudanabaena</taxon>
    </lineage>
</organism>
<comment type="subunit">
    <text evidence="4">Homotrimer; associates with NifD.</text>
</comment>
<dbReference type="Pfam" id="PF03206">
    <property type="entry name" value="NifW"/>
    <property type="match status" value="1"/>
</dbReference>
<evidence type="ECO:0000313" key="6">
    <source>
        <dbReference type="Proteomes" id="UP001301388"/>
    </source>
</evidence>
<gene>
    <name evidence="4 5" type="primary">nifW</name>
    <name evidence="5" type="ORF">VB774_11220</name>
</gene>
<keyword evidence="3 4" id="KW-0535">Nitrogen fixation</keyword>
<dbReference type="RefSeq" id="WP_323261732.1">
    <property type="nucleotide sequence ID" value="NZ_JAYGIE010000072.1"/>
</dbReference>